<dbReference type="AlphaFoldDB" id="A0A836CPQ9"/>
<name>A0A836CPQ9_9STRA</name>
<proteinExistence type="predicted"/>
<feature type="region of interest" description="Disordered" evidence="1">
    <location>
        <begin position="1"/>
        <end position="32"/>
    </location>
</feature>
<evidence type="ECO:0000256" key="1">
    <source>
        <dbReference type="SAM" id="MobiDB-lite"/>
    </source>
</evidence>
<dbReference type="Proteomes" id="UP000664859">
    <property type="component" value="Unassembled WGS sequence"/>
</dbReference>
<organism evidence="2 3">
    <name type="scientific">Tribonema minus</name>
    <dbReference type="NCBI Taxonomy" id="303371"/>
    <lineage>
        <taxon>Eukaryota</taxon>
        <taxon>Sar</taxon>
        <taxon>Stramenopiles</taxon>
        <taxon>Ochrophyta</taxon>
        <taxon>PX clade</taxon>
        <taxon>Xanthophyceae</taxon>
        <taxon>Tribonematales</taxon>
        <taxon>Tribonemataceae</taxon>
        <taxon>Tribonema</taxon>
    </lineage>
</organism>
<keyword evidence="3" id="KW-1185">Reference proteome</keyword>
<reference evidence="2" key="1">
    <citation type="submission" date="2021-02" db="EMBL/GenBank/DDBJ databases">
        <title>First Annotated Genome of the Yellow-green Alga Tribonema minus.</title>
        <authorList>
            <person name="Mahan K.M."/>
        </authorList>
    </citation>
    <scope>NUCLEOTIDE SEQUENCE</scope>
    <source>
        <strain evidence="2">UTEX B ZZ1240</strain>
    </source>
</reference>
<accession>A0A836CPQ9</accession>
<protein>
    <submittedName>
        <fullName evidence="2">Uncharacterized protein</fullName>
    </submittedName>
</protein>
<comment type="caution">
    <text evidence="2">The sequence shown here is derived from an EMBL/GenBank/DDBJ whole genome shotgun (WGS) entry which is preliminary data.</text>
</comment>
<dbReference type="EMBL" id="JAFCMP010000001">
    <property type="protein sequence ID" value="KAG5193074.1"/>
    <property type="molecule type" value="Genomic_DNA"/>
</dbReference>
<evidence type="ECO:0000313" key="3">
    <source>
        <dbReference type="Proteomes" id="UP000664859"/>
    </source>
</evidence>
<sequence length="141" mass="14116">MASSAFTRGLKCDKVVTRSSSRSRGATDAGGGLATEGAAVAVSVAAGDAAEVGAEGARSSTLMNVEAPEAASIMGGETMVPQGGVPSLQQPDAVVAARVDASTQQRGAALAAEQQQQGYARVVKRQARALARIPSSSDSNR</sequence>
<gene>
    <name evidence="2" type="ORF">JKP88DRAFT_260905</name>
</gene>
<evidence type="ECO:0000313" key="2">
    <source>
        <dbReference type="EMBL" id="KAG5193074.1"/>
    </source>
</evidence>